<proteinExistence type="predicted"/>
<name>A0A0G4PWY9_PENC3</name>
<feature type="compositionally biased region" description="Basic and acidic residues" evidence="1">
    <location>
        <begin position="22"/>
        <end position="31"/>
    </location>
</feature>
<organism evidence="2 3">
    <name type="scientific">Penicillium camemberti (strain FM 013)</name>
    <dbReference type="NCBI Taxonomy" id="1429867"/>
    <lineage>
        <taxon>Eukaryota</taxon>
        <taxon>Fungi</taxon>
        <taxon>Dikarya</taxon>
        <taxon>Ascomycota</taxon>
        <taxon>Pezizomycotina</taxon>
        <taxon>Eurotiomycetes</taxon>
        <taxon>Eurotiomycetidae</taxon>
        <taxon>Eurotiales</taxon>
        <taxon>Aspergillaceae</taxon>
        <taxon>Penicillium</taxon>
    </lineage>
</organism>
<gene>
    <name evidence="2" type="ORF">PCAMFM013_S057g000042</name>
</gene>
<feature type="region of interest" description="Disordered" evidence="1">
    <location>
        <begin position="1"/>
        <end position="44"/>
    </location>
</feature>
<protein>
    <submittedName>
        <fullName evidence="2">Str. FM013</fullName>
    </submittedName>
</protein>
<feature type="compositionally biased region" description="Polar residues" evidence="1">
    <location>
        <begin position="7"/>
        <end position="21"/>
    </location>
</feature>
<dbReference type="EMBL" id="HG793190">
    <property type="protein sequence ID" value="CRL30720.1"/>
    <property type="molecule type" value="Genomic_DNA"/>
</dbReference>
<evidence type="ECO:0000313" key="3">
    <source>
        <dbReference type="Proteomes" id="UP000053732"/>
    </source>
</evidence>
<sequence length="95" mass="10839">MERQFPTKVTSGASFKYPRQTQDQESKQLKDEEQESDAEEMGRYDKAMVTEKKELENKSHTKTWQNEKAAAAKLISTGHPVDSKTAWSSSWLQGS</sequence>
<evidence type="ECO:0000313" key="2">
    <source>
        <dbReference type="EMBL" id="CRL30720.1"/>
    </source>
</evidence>
<accession>A0A0G4PWY9</accession>
<keyword evidence="3" id="KW-1185">Reference proteome</keyword>
<evidence type="ECO:0000256" key="1">
    <source>
        <dbReference type="SAM" id="MobiDB-lite"/>
    </source>
</evidence>
<dbReference type="Proteomes" id="UP000053732">
    <property type="component" value="Unassembled WGS sequence"/>
</dbReference>
<reference evidence="2 3" key="1">
    <citation type="journal article" date="2014" name="Nat. Commun.">
        <title>Multiple recent horizontal transfers of a large genomic region in cheese making fungi.</title>
        <authorList>
            <person name="Cheeseman K."/>
            <person name="Ropars J."/>
            <person name="Renault P."/>
            <person name="Dupont J."/>
            <person name="Gouzy J."/>
            <person name="Branca A."/>
            <person name="Abraham A.L."/>
            <person name="Ceppi M."/>
            <person name="Conseiller E."/>
            <person name="Debuchy R."/>
            <person name="Malagnac F."/>
            <person name="Goarin A."/>
            <person name="Silar P."/>
            <person name="Lacoste S."/>
            <person name="Sallet E."/>
            <person name="Bensimon A."/>
            <person name="Giraud T."/>
            <person name="Brygoo Y."/>
        </authorList>
    </citation>
    <scope>NUCLEOTIDE SEQUENCE [LARGE SCALE GENOMIC DNA]</scope>
    <source>
        <strain evidence="3">FM 013</strain>
    </source>
</reference>
<dbReference type="AlphaFoldDB" id="A0A0G4PWY9"/>